<dbReference type="HOGENOM" id="CLU_394230_0_0_14"/>
<feature type="signal peptide" evidence="2">
    <location>
        <begin position="1"/>
        <end position="21"/>
    </location>
</feature>
<dbReference type="eggNOG" id="COG0737">
    <property type="taxonomic scope" value="Bacteria"/>
</dbReference>
<organism evidence="6 7">
    <name type="scientific">Metamycoplasma arthritidis (strain 158L3-1)</name>
    <name type="common">Mycoplasma arthritidis</name>
    <dbReference type="NCBI Taxonomy" id="243272"/>
    <lineage>
        <taxon>Bacteria</taxon>
        <taxon>Bacillati</taxon>
        <taxon>Mycoplasmatota</taxon>
        <taxon>Mycoplasmoidales</taxon>
        <taxon>Metamycoplasmataceae</taxon>
        <taxon>Metamycoplasma</taxon>
    </lineage>
</organism>
<dbReference type="GO" id="GO:0016788">
    <property type="term" value="F:hydrolase activity, acting on ester bonds"/>
    <property type="evidence" value="ECO:0007669"/>
    <property type="project" value="InterPro"/>
</dbReference>
<dbReference type="Gene3D" id="3.60.21.10">
    <property type="match status" value="1"/>
</dbReference>
<evidence type="ECO:0000313" key="7">
    <source>
        <dbReference type="Proteomes" id="UP000008812"/>
    </source>
</evidence>
<accession>B3PMG3</accession>
<evidence type="ECO:0000256" key="3">
    <source>
        <dbReference type="SAM" id="Coils"/>
    </source>
</evidence>
<dbReference type="InterPro" id="IPR006179">
    <property type="entry name" value="5_nucleotidase/apyrase"/>
</dbReference>
<dbReference type="RefSeq" id="WP_012498172.1">
    <property type="nucleotide sequence ID" value="NC_011025.1"/>
</dbReference>
<evidence type="ECO:0000259" key="5">
    <source>
        <dbReference type="Pfam" id="PF02872"/>
    </source>
</evidence>
<dbReference type="InterPro" id="IPR004843">
    <property type="entry name" value="Calcineurin-like_PHP"/>
</dbReference>
<protein>
    <submittedName>
        <fullName evidence="6">5' nucleosidase, lipoprotein</fullName>
    </submittedName>
</protein>
<sequence>MKHWKKLLLSGSILIPTVFVPAIVASSCDNKKTSENKELDKQKNLYLSKLDELKSVKNGQIKDVITSKISPLIDEYYSRVSKASSLEELANLKNEMLEKVDKEFEEKLEIIRKEYLDTISKNVETITKYGLELKAIKEKINKEKDKTKKAELTKQRVEYVNSKKSEVTEMTSKIKASYQELRVLELLSDKQTIRMFHTNDEHGRILADDGRYNNYSGMTGTAEFYKRRMAELILSAGDLIQGLPMNDSDKGWTISRMAQKMGYQAVAVGNHEFDFGLKHIKEIDKETSAKGMPFLSSNIVWKQGHKIDGKDVSDQHVFKPYIIKQLSNGMKVAVLGITTPDTQWTSHPNNSKDVNFQDPTEAAKRVVAEIKEKHKDVNLIMAITHLGVGRSNVKWNSDYVAQQVPDIDLFIDGHSHTKVDVHKIANNPVNYNTQTEAYTKYVGDMNFVFSKKEGIIKSMQQKLWDINEIEILNSGLHDTSSKLSPEYRELVEPLERKFEKIKNEELFTSAFSFKHVDTVNINGTPYWRGRVQPTNLGIFASDALAWRFTNSIKPERAGSLSMDNVIGLMNGGGLRSDLEAKTITRGDMLSLAPFGNRIAAVGIKGKQLKAMFAHGVASVGSGAFGQYSHNVSMDIEYEDVEAENNPGKKVRKYTIKEGTLKINGKEIQDDQEYFVVSNDYIFTGGDRYTMLKKGSEGVRDIYEGEDLIESLVAYGKYLNSTSKDEIEKSPFAKVMEEYGKKDGENWTITSGIKISPKN</sequence>
<dbReference type="InterPro" id="IPR029052">
    <property type="entry name" value="Metallo-depent_PP-like"/>
</dbReference>
<keyword evidence="1 2" id="KW-0732">Signal</keyword>
<feature type="coiled-coil region" evidence="3">
    <location>
        <begin position="86"/>
        <end position="153"/>
    </location>
</feature>
<keyword evidence="6" id="KW-0449">Lipoprotein</keyword>
<dbReference type="SUPFAM" id="SSF55816">
    <property type="entry name" value="5'-nucleotidase (syn. UDP-sugar hydrolase), C-terminal domain"/>
    <property type="match status" value="1"/>
</dbReference>
<dbReference type="Pfam" id="PF00149">
    <property type="entry name" value="Metallophos"/>
    <property type="match status" value="1"/>
</dbReference>
<proteinExistence type="inferred from homology"/>
<dbReference type="PANTHER" id="PTHR11575">
    <property type="entry name" value="5'-NUCLEOTIDASE-RELATED"/>
    <property type="match status" value="1"/>
</dbReference>
<comment type="similarity">
    <text evidence="2">Belongs to the 5'-nucleotidase family.</text>
</comment>
<evidence type="ECO:0000256" key="2">
    <source>
        <dbReference type="RuleBase" id="RU362119"/>
    </source>
</evidence>
<keyword evidence="2" id="KW-0547">Nucleotide-binding</keyword>
<evidence type="ECO:0000259" key="4">
    <source>
        <dbReference type="Pfam" id="PF00149"/>
    </source>
</evidence>
<keyword evidence="2" id="KW-0378">Hydrolase</keyword>
<dbReference type="GO" id="GO:0030288">
    <property type="term" value="C:outer membrane-bounded periplasmic space"/>
    <property type="evidence" value="ECO:0007669"/>
    <property type="project" value="TreeGrafter"/>
</dbReference>
<feature type="domain" description="5'-Nucleotidase C-terminal" evidence="5">
    <location>
        <begin position="524"/>
        <end position="692"/>
    </location>
</feature>
<dbReference type="AlphaFoldDB" id="B3PMG3"/>
<dbReference type="PROSITE" id="PS51257">
    <property type="entry name" value="PROKAR_LIPOPROTEIN"/>
    <property type="match status" value="1"/>
</dbReference>
<keyword evidence="7" id="KW-1185">Reference proteome</keyword>
<evidence type="ECO:0000313" key="6">
    <source>
        <dbReference type="EMBL" id="ACF07215.1"/>
    </source>
</evidence>
<dbReference type="GO" id="GO:0009166">
    <property type="term" value="P:nucleotide catabolic process"/>
    <property type="evidence" value="ECO:0007669"/>
    <property type="project" value="InterPro"/>
</dbReference>
<dbReference type="InterPro" id="IPR008334">
    <property type="entry name" value="5'-Nucleotdase_C"/>
</dbReference>
<gene>
    <name evidence="6" type="primary">ushA</name>
    <name evidence="6" type="ordered locus">MARTH_orf332</name>
</gene>
<keyword evidence="3" id="KW-0175">Coiled coil</keyword>
<name>B3PMG3_META1</name>
<dbReference type="InterPro" id="IPR036907">
    <property type="entry name" value="5'-Nucleotdase_C_sf"/>
</dbReference>
<feature type="domain" description="Calcineurin-like phosphoesterase" evidence="4">
    <location>
        <begin position="194"/>
        <end position="417"/>
    </location>
</feature>
<dbReference type="GO" id="GO:0046872">
    <property type="term" value="F:metal ion binding"/>
    <property type="evidence" value="ECO:0007669"/>
    <property type="project" value="InterPro"/>
</dbReference>
<dbReference type="Gene3D" id="3.90.780.10">
    <property type="entry name" value="5'-Nucleotidase, C-terminal domain"/>
    <property type="match status" value="1"/>
</dbReference>
<dbReference type="Pfam" id="PF02872">
    <property type="entry name" value="5_nucleotid_C"/>
    <property type="match status" value="1"/>
</dbReference>
<dbReference type="SUPFAM" id="SSF56300">
    <property type="entry name" value="Metallo-dependent phosphatases"/>
    <property type="match status" value="1"/>
</dbReference>
<dbReference type="EMBL" id="CP001047">
    <property type="protein sequence ID" value="ACF07215.1"/>
    <property type="molecule type" value="Genomic_DNA"/>
</dbReference>
<dbReference type="STRING" id="243272.MARTH_orf332"/>
<feature type="chain" id="PRO_5002796734" evidence="2">
    <location>
        <begin position="22"/>
        <end position="758"/>
    </location>
</feature>
<dbReference type="PANTHER" id="PTHR11575:SF24">
    <property type="entry name" value="5'-NUCLEOTIDASE"/>
    <property type="match status" value="1"/>
</dbReference>
<dbReference type="KEGG" id="mat:MARTH_orf332"/>
<reference evidence="6 7" key="1">
    <citation type="journal article" date="2008" name="Infect. Immun.">
        <title>Genome of Mycoplasma arthritidis.</title>
        <authorList>
            <person name="Dybvig K."/>
            <person name="Zuhua C."/>
            <person name="Lao P."/>
            <person name="Jordan D.S."/>
            <person name="French C.T."/>
            <person name="Tu A.H."/>
            <person name="Loraine A.E."/>
        </authorList>
    </citation>
    <scope>NUCLEOTIDE SEQUENCE [LARGE SCALE GENOMIC DNA]</scope>
    <source>
        <strain evidence="6 7">158L3-1</strain>
    </source>
</reference>
<dbReference type="Proteomes" id="UP000008812">
    <property type="component" value="Chromosome"/>
</dbReference>
<evidence type="ECO:0000256" key="1">
    <source>
        <dbReference type="ARBA" id="ARBA00022729"/>
    </source>
</evidence>
<dbReference type="PRINTS" id="PR01607">
    <property type="entry name" value="APYRASEFAMLY"/>
</dbReference>
<dbReference type="InterPro" id="IPR006146">
    <property type="entry name" value="5'-Nucleotdase_CS"/>
</dbReference>
<dbReference type="PROSITE" id="PS00786">
    <property type="entry name" value="5_NUCLEOTIDASE_2"/>
    <property type="match status" value="1"/>
</dbReference>
<dbReference type="GO" id="GO:0000166">
    <property type="term" value="F:nucleotide binding"/>
    <property type="evidence" value="ECO:0007669"/>
    <property type="project" value="UniProtKB-KW"/>
</dbReference>